<evidence type="ECO:0000313" key="10">
    <source>
        <dbReference type="EMBL" id="BAV33788.1"/>
    </source>
</evidence>
<dbReference type="SMART" id="SM00283">
    <property type="entry name" value="MA"/>
    <property type="match status" value="1"/>
</dbReference>
<dbReference type="Pfam" id="PF00672">
    <property type="entry name" value="HAMP"/>
    <property type="match status" value="1"/>
</dbReference>
<dbReference type="SMART" id="SM00304">
    <property type="entry name" value="HAMP"/>
    <property type="match status" value="1"/>
</dbReference>
<proteinExistence type="inferred from homology"/>
<protein>
    <submittedName>
        <fullName evidence="10">Chemotaxis protein</fullName>
    </submittedName>
</protein>
<evidence type="ECO:0000256" key="6">
    <source>
        <dbReference type="SAM" id="MobiDB-lite"/>
    </source>
</evidence>
<evidence type="ECO:0000313" key="11">
    <source>
        <dbReference type="Proteomes" id="UP000243180"/>
    </source>
</evidence>
<dbReference type="SUPFAM" id="SSF58104">
    <property type="entry name" value="Methyl-accepting chemotaxis protein (MCP) signaling domain"/>
    <property type="match status" value="1"/>
</dbReference>
<name>A0A1B4XG40_9GAMM</name>
<evidence type="ECO:0000256" key="1">
    <source>
        <dbReference type="ARBA" id="ARBA00004370"/>
    </source>
</evidence>
<gene>
    <name evidence="10" type="ORF">SCL_1480</name>
</gene>
<keyword evidence="7" id="KW-0472">Membrane</keyword>
<dbReference type="FunFam" id="1.10.287.950:FF:000001">
    <property type="entry name" value="Methyl-accepting chemotaxis sensory transducer"/>
    <property type="match status" value="1"/>
</dbReference>
<keyword evidence="11" id="KW-1185">Reference proteome</keyword>
<evidence type="ECO:0000256" key="7">
    <source>
        <dbReference type="SAM" id="Phobius"/>
    </source>
</evidence>
<keyword evidence="7" id="KW-0812">Transmembrane</keyword>
<dbReference type="GO" id="GO:0007165">
    <property type="term" value="P:signal transduction"/>
    <property type="evidence" value="ECO:0007669"/>
    <property type="project" value="UniProtKB-KW"/>
</dbReference>
<feature type="region of interest" description="Disordered" evidence="6">
    <location>
        <begin position="409"/>
        <end position="466"/>
    </location>
</feature>
<dbReference type="InterPro" id="IPR051310">
    <property type="entry name" value="MCP_chemotaxis"/>
</dbReference>
<evidence type="ECO:0000256" key="5">
    <source>
        <dbReference type="PROSITE-ProRule" id="PRU00284"/>
    </source>
</evidence>
<comment type="similarity">
    <text evidence="4">Belongs to the methyl-accepting chemotaxis (MCP) protein family.</text>
</comment>
<evidence type="ECO:0000259" key="9">
    <source>
        <dbReference type="PROSITE" id="PS50885"/>
    </source>
</evidence>
<feature type="domain" description="Methyl-accepting transducer" evidence="8">
    <location>
        <begin position="156"/>
        <end position="385"/>
    </location>
</feature>
<dbReference type="PROSITE" id="PS50885">
    <property type="entry name" value="HAMP"/>
    <property type="match status" value="1"/>
</dbReference>
<dbReference type="CDD" id="cd06225">
    <property type="entry name" value="HAMP"/>
    <property type="match status" value="1"/>
</dbReference>
<comment type="subcellular location">
    <subcellularLocation>
        <location evidence="1">Membrane</location>
    </subcellularLocation>
</comment>
<dbReference type="Proteomes" id="UP000243180">
    <property type="component" value="Chromosome"/>
</dbReference>
<dbReference type="GO" id="GO:0004888">
    <property type="term" value="F:transmembrane signaling receptor activity"/>
    <property type="evidence" value="ECO:0007669"/>
    <property type="project" value="TreeGrafter"/>
</dbReference>
<feature type="domain" description="HAMP" evidence="9">
    <location>
        <begin position="99"/>
        <end position="151"/>
    </location>
</feature>
<dbReference type="PROSITE" id="PS50111">
    <property type="entry name" value="CHEMOTAXIS_TRANSDUC_2"/>
    <property type="match status" value="1"/>
</dbReference>
<keyword evidence="2" id="KW-0488">Methylation</keyword>
<evidence type="ECO:0000259" key="8">
    <source>
        <dbReference type="PROSITE" id="PS50111"/>
    </source>
</evidence>
<evidence type="ECO:0000256" key="3">
    <source>
        <dbReference type="ARBA" id="ARBA00023224"/>
    </source>
</evidence>
<sequence>MEMYYAKGLNLRVKMIGAALIMTIMLVVVGGLGLRSLSQVMDAIQETQAIVKDNTALGKTLQAHHEKTQMVYRQYQMITIGGILAAIIVPIAIAIYFVRTVSNPLNRLVGTMQRVAEGDLTATLYTDRRDEVGQAIGALNVLVDEFHESMLQVSQAAESVASGSMELSSAAEQLSSSAQEQASSLEETAASMEEMTSTVKQNADNALRADKVALEARESANEGVVMSSSVRRSMEAINTSSTKIADIISVIDEIAFQTNLLALNAAVEAARAGEQGRGFAVVASEVRNLAQRSASAAKEIKSLIKDSVDKVQDGAQLVNTSSKTLEGIVENVKNTAEIIAEISASSQEQASGIEQVNRAIMQMDGVTQSNAAQVEELSGTSQSLASQAEQLRALVSHFTFRPEAMKRVSGVETSKPAAQAVKANDPASVTETEHPEKSGNSRNVQYLKPRVVSQKASAAGGDWTEF</sequence>
<dbReference type="GO" id="GO:0005886">
    <property type="term" value="C:plasma membrane"/>
    <property type="evidence" value="ECO:0007669"/>
    <property type="project" value="TreeGrafter"/>
</dbReference>
<feature type="transmembrane region" description="Helical" evidence="7">
    <location>
        <begin position="15"/>
        <end position="34"/>
    </location>
</feature>
<reference evidence="10 11" key="1">
    <citation type="submission" date="2015-05" db="EMBL/GenBank/DDBJ databases">
        <title>Complete genome sequence of a sulfur-oxidizing gammaproteobacterium strain HA5.</title>
        <authorList>
            <person name="Miura A."/>
            <person name="Kojima H."/>
            <person name="Fukui M."/>
        </authorList>
    </citation>
    <scope>NUCLEOTIDE SEQUENCE [LARGE SCALE GENOMIC DNA]</scope>
    <source>
        <strain evidence="10 11">HA5</strain>
    </source>
</reference>
<organism evidence="10 11">
    <name type="scientific">Sulfuricaulis limicola</name>
    <dbReference type="NCBI Taxonomy" id="1620215"/>
    <lineage>
        <taxon>Bacteria</taxon>
        <taxon>Pseudomonadati</taxon>
        <taxon>Pseudomonadota</taxon>
        <taxon>Gammaproteobacteria</taxon>
        <taxon>Acidiferrobacterales</taxon>
        <taxon>Acidiferrobacteraceae</taxon>
        <taxon>Sulfuricaulis</taxon>
    </lineage>
</organism>
<keyword evidence="3 5" id="KW-0807">Transducer</keyword>
<keyword evidence="7" id="KW-1133">Transmembrane helix</keyword>
<dbReference type="GO" id="GO:0006935">
    <property type="term" value="P:chemotaxis"/>
    <property type="evidence" value="ECO:0007669"/>
    <property type="project" value="TreeGrafter"/>
</dbReference>
<dbReference type="PANTHER" id="PTHR43531:SF14">
    <property type="entry name" value="METHYL-ACCEPTING CHEMOTAXIS PROTEIN I-RELATED"/>
    <property type="match status" value="1"/>
</dbReference>
<dbReference type="InterPro" id="IPR004089">
    <property type="entry name" value="MCPsignal_dom"/>
</dbReference>
<dbReference type="AlphaFoldDB" id="A0A1B4XG40"/>
<evidence type="ECO:0000256" key="2">
    <source>
        <dbReference type="ARBA" id="ARBA00022481"/>
    </source>
</evidence>
<dbReference type="RefSeq" id="WP_096360602.1">
    <property type="nucleotide sequence ID" value="NZ_AP014879.1"/>
</dbReference>
<dbReference type="Gene3D" id="1.10.287.950">
    <property type="entry name" value="Methyl-accepting chemotaxis protein"/>
    <property type="match status" value="1"/>
</dbReference>
<dbReference type="PANTHER" id="PTHR43531">
    <property type="entry name" value="PROTEIN ICFG"/>
    <property type="match status" value="1"/>
</dbReference>
<dbReference type="KEGG" id="slim:SCL_1480"/>
<feature type="transmembrane region" description="Helical" evidence="7">
    <location>
        <begin position="77"/>
        <end position="98"/>
    </location>
</feature>
<dbReference type="InParanoid" id="A0A1B4XG40"/>
<dbReference type="InterPro" id="IPR003660">
    <property type="entry name" value="HAMP_dom"/>
</dbReference>
<evidence type="ECO:0000256" key="4">
    <source>
        <dbReference type="ARBA" id="ARBA00029447"/>
    </source>
</evidence>
<accession>A0A1B4XG40</accession>
<dbReference type="Pfam" id="PF00015">
    <property type="entry name" value="MCPsignal"/>
    <property type="match status" value="1"/>
</dbReference>
<dbReference type="CDD" id="cd11386">
    <property type="entry name" value="MCP_signal"/>
    <property type="match status" value="1"/>
</dbReference>
<dbReference type="EMBL" id="AP014879">
    <property type="protein sequence ID" value="BAV33788.1"/>
    <property type="molecule type" value="Genomic_DNA"/>
</dbReference>
<dbReference type="OrthoDB" id="2489132at2"/>